<dbReference type="AlphaFoldDB" id="A0A1E3RER3"/>
<gene>
    <name evidence="2" type="ORF">BHQ18_19510</name>
</gene>
<organism evidence="2 3">
    <name type="scientific">Mycolicibacterium flavescens</name>
    <name type="common">Mycobacterium flavescens</name>
    <dbReference type="NCBI Taxonomy" id="1776"/>
    <lineage>
        <taxon>Bacteria</taxon>
        <taxon>Bacillati</taxon>
        <taxon>Actinomycetota</taxon>
        <taxon>Actinomycetes</taxon>
        <taxon>Mycobacteriales</taxon>
        <taxon>Mycobacteriaceae</taxon>
        <taxon>Mycolicibacterium</taxon>
    </lineage>
</organism>
<dbReference type="STRING" id="1776.BHQ18_19510"/>
<name>A0A1E3RER3_MYCFV</name>
<accession>A0A1E3RER3</accession>
<sequence>MRPLRILLMMITASGLVLGCTSHHEPELPSSTDTAAIAERVTGSDGPIFLRDIASTEWQDDGRRAGDLFAWIPQNAQSSDRQTATRAGESAHAIASFIADEKDALDGAPANSALWQSFARSLTPYLGAMVGDERGIAGFPPLDGLDSAMRRTAAVFAMMHRDPEAIRLFTEAATERAHTFETGFAETAAAEPTLTRSGDALEDLMRAARLRGLLAAGAHIADPESPVATPMHAQTEVMYQVASRSARPGNPHISPEFFRDGRLLSPEEIPESNWSIYDSQLTVYLAPFRQISDAIRQFGQRFVVVADQ</sequence>
<dbReference type="EMBL" id="MIHA01000015">
    <property type="protein sequence ID" value="ODQ88334.1"/>
    <property type="molecule type" value="Genomic_DNA"/>
</dbReference>
<comment type="caution">
    <text evidence="2">The sequence shown here is derived from an EMBL/GenBank/DDBJ whole genome shotgun (WGS) entry which is preliminary data.</text>
</comment>
<keyword evidence="1" id="KW-0732">Signal</keyword>
<feature type="signal peptide" evidence="1">
    <location>
        <begin position="1"/>
        <end position="19"/>
    </location>
</feature>
<feature type="chain" id="PRO_5038814423" evidence="1">
    <location>
        <begin position="20"/>
        <end position="308"/>
    </location>
</feature>
<keyword evidence="3" id="KW-1185">Reference proteome</keyword>
<evidence type="ECO:0000256" key="1">
    <source>
        <dbReference type="SAM" id="SignalP"/>
    </source>
</evidence>
<dbReference type="Proteomes" id="UP000094053">
    <property type="component" value="Unassembled WGS sequence"/>
</dbReference>
<evidence type="ECO:0000313" key="3">
    <source>
        <dbReference type="Proteomes" id="UP000094053"/>
    </source>
</evidence>
<proteinExistence type="predicted"/>
<evidence type="ECO:0000313" key="2">
    <source>
        <dbReference type="EMBL" id="ODQ88334.1"/>
    </source>
</evidence>
<protein>
    <submittedName>
        <fullName evidence="2">Uncharacterized protein</fullName>
    </submittedName>
</protein>
<dbReference type="PROSITE" id="PS51257">
    <property type="entry name" value="PROKAR_LIPOPROTEIN"/>
    <property type="match status" value="1"/>
</dbReference>
<reference evidence="3" key="1">
    <citation type="submission" date="2016-09" db="EMBL/GenBank/DDBJ databases">
        <authorList>
            <person name="Greninger A.L."/>
            <person name="Jerome K.R."/>
            <person name="Mcnair B."/>
            <person name="Wallis C."/>
            <person name="Fang F."/>
        </authorList>
    </citation>
    <scope>NUCLEOTIDE SEQUENCE [LARGE SCALE GENOMIC DNA]</scope>
    <source>
        <strain evidence="3">M6</strain>
    </source>
</reference>